<feature type="domain" description="Response regulatory" evidence="6">
    <location>
        <begin position="16"/>
        <end position="133"/>
    </location>
</feature>
<dbReference type="InterPro" id="IPR001789">
    <property type="entry name" value="Sig_transdc_resp-reg_receiver"/>
</dbReference>
<evidence type="ECO:0000256" key="3">
    <source>
        <dbReference type="ARBA" id="ARBA00022553"/>
    </source>
</evidence>
<dbReference type="Proteomes" id="UP000191133">
    <property type="component" value="Unassembled WGS sequence"/>
</dbReference>
<dbReference type="InterPro" id="IPR011006">
    <property type="entry name" value="CheY-like_superfamily"/>
</dbReference>
<dbReference type="InterPro" id="IPR003594">
    <property type="entry name" value="HATPase_dom"/>
</dbReference>
<dbReference type="RefSeq" id="WP_025874868.1">
    <property type="nucleotide sequence ID" value="NZ_CBCSJV010000013.1"/>
</dbReference>
<evidence type="ECO:0000313" key="8">
    <source>
        <dbReference type="EMBL" id="SLM23576.1"/>
    </source>
</evidence>
<dbReference type="EC" id="2.7.13.3" evidence="2"/>
<dbReference type="PANTHER" id="PTHR43547">
    <property type="entry name" value="TWO-COMPONENT HISTIDINE KINASE"/>
    <property type="match status" value="1"/>
</dbReference>
<dbReference type="SMART" id="SM00448">
    <property type="entry name" value="REC"/>
    <property type="match status" value="1"/>
</dbReference>
<dbReference type="Pfam" id="PF00072">
    <property type="entry name" value="Response_reg"/>
    <property type="match status" value="1"/>
</dbReference>
<dbReference type="InterPro" id="IPR003661">
    <property type="entry name" value="HisK_dim/P_dom"/>
</dbReference>
<protein>
    <recommendedName>
        <fullName evidence="2">histidine kinase</fullName>
        <ecNumber evidence="2">2.7.13.3</ecNumber>
    </recommendedName>
</protein>
<evidence type="ECO:0000259" key="6">
    <source>
        <dbReference type="PROSITE" id="PS50110"/>
    </source>
</evidence>
<accession>A0A1W1GW28</accession>
<dbReference type="PROSITE" id="PS50109">
    <property type="entry name" value="HIS_KIN"/>
    <property type="match status" value="1"/>
</dbReference>
<dbReference type="PANTHER" id="PTHR43547:SF2">
    <property type="entry name" value="HYBRID SIGNAL TRANSDUCTION HISTIDINE KINASE C"/>
    <property type="match status" value="1"/>
</dbReference>
<reference evidence="9" key="2">
    <citation type="submission" date="2016-10" db="EMBL/GenBank/DDBJ databases">
        <authorList>
            <person name="Varghese N."/>
        </authorList>
    </citation>
    <scope>NUCLEOTIDE SEQUENCE [LARGE SCALE GENOMIC DNA]</scope>
    <source>
        <strain evidence="9">92MFCol6.1</strain>
    </source>
</reference>
<sequence>MNLLPPDPAQSQAPVNLLIVDDVPQNLVAMQALLRREGVNLLLADSGAQALELLLEHEVALALLDVHMPEIDGFMLAELMRGSQRSRDVPIIFLTASPDDPLRVFKGYETGAVDFLHKPVAPQVILSKVNVFIELYQQRQLLKARNEALERALKLNETMAAVLTHDLRTPLSAILLCADKLSLELPDDNAGAQQTLSYLEASTLRMARMVEQLLDFSRIRSGGLRLQSSVCDLAEVTRAVLVEAGAGHRSDRIALDVRGDSTLQGDMDRLGQIVANLVGNALTHGADATVQVQVDGGDARVVALRVRNTGHVDEALLPRLFEPFKASFHQSNGLGLGLYIVDQFVRAHGGQLSARNEAGHVVFEALLPRRSDLRSPAVS</sequence>
<name>A0A1W1GW28_9GAMM</name>
<evidence type="ECO:0000313" key="7">
    <source>
        <dbReference type="EMBL" id="MDN8669196.1"/>
    </source>
</evidence>
<dbReference type="SUPFAM" id="SSF55874">
    <property type="entry name" value="ATPase domain of HSP90 chaperone/DNA topoisomerase II/histidine kinase"/>
    <property type="match status" value="1"/>
</dbReference>
<reference evidence="8" key="1">
    <citation type="submission" date="2016-10" db="EMBL/GenBank/DDBJ databases">
        <authorList>
            <person name="de Groot N.N."/>
        </authorList>
    </citation>
    <scope>NUCLEOTIDE SEQUENCE [LARGE SCALE GENOMIC DNA]</scope>
    <source>
        <strain evidence="8">92MFCol6.1</strain>
    </source>
</reference>
<evidence type="ECO:0000256" key="2">
    <source>
        <dbReference type="ARBA" id="ARBA00012438"/>
    </source>
</evidence>
<dbReference type="Proteomes" id="UP001174315">
    <property type="component" value="Unassembled WGS sequence"/>
</dbReference>
<dbReference type="CDD" id="cd00082">
    <property type="entry name" value="HisKA"/>
    <property type="match status" value="1"/>
</dbReference>
<dbReference type="CDD" id="cd00075">
    <property type="entry name" value="HATPase"/>
    <property type="match status" value="1"/>
</dbReference>
<dbReference type="InterPro" id="IPR005467">
    <property type="entry name" value="His_kinase_dom"/>
</dbReference>
<organism evidence="8 9">
    <name type="scientific">Stenotrophomonas indicatrix</name>
    <dbReference type="NCBI Taxonomy" id="2045451"/>
    <lineage>
        <taxon>Bacteria</taxon>
        <taxon>Pseudomonadati</taxon>
        <taxon>Pseudomonadota</taxon>
        <taxon>Gammaproteobacteria</taxon>
        <taxon>Lysobacterales</taxon>
        <taxon>Lysobacteraceae</taxon>
        <taxon>Stenotrophomonas</taxon>
    </lineage>
</organism>
<evidence type="ECO:0000256" key="4">
    <source>
        <dbReference type="PROSITE-ProRule" id="PRU00169"/>
    </source>
</evidence>
<dbReference type="SUPFAM" id="SSF47384">
    <property type="entry name" value="Homodimeric domain of signal transducing histidine kinase"/>
    <property type="match status" value="1"/>
</dbReference>
<evidence type="ECO:0000313" key="10">
    <source>
        <dbReference type="Proteomes" id="UP001174315"/>
    </source>
</evidence>
<dbReference type="PRINTS" id="PR00344">
    <property type="entry name" value="BCTRLSENSOR"/>
</dbReference>
<feature type="domain" description="Histidine kinase" evidence="5">
    <location>
        <begin position="162"/>
        <end position="371"/>
    </location>
</feature>
<dbReference type="AlphaFoldDB" id="A0A1W1GW28"/>
<dbReference type="Pfam" id="PF00512">
    <property type="entry name" value="HisKA"/>
    <property type="match status" value="1"/>
</dbReference>
<comment type="catalytic activity">
    <reaction evidence="1">
        <text>ATP + protein L-histidine = ADP + protein N-phospho-L-histidine.</text>
        <dbReference type="EC" id="2.7.13.3"/>
    </reaction>
</comment>
<gene>
    <name evidence="7" type="ORF">Q0S36_07640</name>
    <name evidence="8" type="ORF">SAMN04488690_1270</name>
</gene>
<dbReference type="Gene3D" id="3.30.565.10">
    <property type="entry name" value="Histidine kinase-like ATPase, C-terminal domain"/>
    <property type="match status" value="1"/>
</dbReference>
<evidence type="ECO:0000313" key="9">
    <source>
        <dbReference type="Proteomes" id="UP000191133"/>
    </source>
</evidence>
<evidence type="ECO:0000259" key="5">
    <source>
        <dbReference type="PROSITE" id="PS50109"/>
    </source>
</evidence>
<keyword evidence="10" id="KW-1185">Reference proteome</keyword>
<dbReference type="Pfam" id="PF02518">
    <property type="entry name" value="HATPase_c"/>
    <property type="match status" value="1"/>
</dbReference>
<dbReference type="PROSITE" id="PS50110">
    <property type="entry name" value="RESPONSE_REGULATORY"/>
    <property type="match status" value="1"/>
</dbReference>
<dbReference type="InterPro" id="IPR036890">
    <property type="entry name" value="HATPase_C_sf"/>
</dbReference>
<dbReference type="Gene3D" id="1.10.287.130">
    <property type="match status" value="1"/>
</dbReference>
<dbReference type="SUPFAM" id="SSF52172">
    <property type="entry name" value="CheY-like"/>
    <property type="match status" value="1"/>
</dbReference>
<dbReference type="InterPro" id="IPR004358">
    <property type="entry name" value="Sig_transdc_His_kin-like_C"/>
</dbReference>
<keyword evidence="8" id="KW-0418">Kinase</keyword>
<dbReference type="SMART" id="SM00387">
    <property type="entry name" value="HATPase_c"/>
    <property type="match status" value="1"/>
</dbReference>
<dbReference type="GO" id="GO:0000155">
    <property type="term" value="F:phosphorelay sensor kinase activity"/>
    <property type="evidence" value="ECO:0007669"/>
    <property type="project" value="InterPro"/>
</dbReference>
<dbReference type="EMBL" id="FWEU01000002">
    <property type="protein sequence ID" value="SLM23576.1"/>
    <property type="molecule type" value="Genomic_DNA"/>
</dbReference>
<dbReference type="EMBL" id="JAUKNN010000014">
    <property type="protein sequence ID" value="MDN8669196.1"/>
    <property type="molecule type" value="Genomic_DNA"/>
</dbReference>
<reference evidence="7" key="3">
    <citation type="submission" date="2023-07" db="EMBL/GenBank/DDBJ databases">
        <title>Stenotrophomonas isolates from soil.</title>
        <authorList>
            <person name="Sharma V."/>
            <person name="Zur-Pinska J."/>
            <person name="Hay A.G."/>
        </authorList>
    </citation>
    <scope>NUCLEOTIDE SEQUENCE</scope>
    <source>
        <strain evidence="7">C2</strain>
    </source>
</reference>
<dbReference type="SMART" id="SM00388">
    <property type="entry name" value="HisKA"/>
    <property type="match status" value="1"/>
</dbReference>
<evidence type="ECO:0000256" key="1">
    <source>
        <dbReference type="ARBA" id="ARBA00000085"/>
    </source>
</evidence>
<dbReference type="InterPro" id="IPR036097">
    <property type="entry name" value="HisK_dim/P_sf"/>
</dbReference>
<dbReference type="Gene3D" id="3.40.50.2300">
    <property type="match status" value="1"/>
</dbReference>
<keyword evidence="3 4" id="KW-0597">Phosphoprotein</keyword>
<proteinExistence type="predicted"/>
<keyword evidence="8" id="KW-0808">Transferase</keyword>
<feature type="modified residue" description="4-aspartylphosphate" evidence="4">
    <location>
        <position position="65"/>
    </location>
</feature>